<evidence type="ECO:0000256" key="1">
    <source>
        <dbReference type="SAM" id="MobiDB-lite"/>
    </source>
</evidence>
<keyword evidence="3" id="KW-1185">Reference proteome</keyword>
<feature type="compositionally biased region" description="Basic and acidic residues" evidence="1">
    <location>
        <begin position="62"/>
        <end position="77"/>
    </location>
</feature>
<organism evidence="2 3">
    <name type="scientific">Vanrija humicola</name>
    <name type="common">Yeast</name>
    <name type="synonym">Cryptococcus humicola</name>
    <dbReference type="NCBI Taxonomy" id="5417"/>
    <lineage>
        <taxon>Eukaryota</taxon>
        <taxon>Fungi</taxon>
        <taxon>Dikarya</taxon>
        <taxon>Basidiomycota</taxon>
        <taxon>Agaricomycotina</taxon>
        <taxon>Tremellomycetes</taxon>
        <taxon>Trichosporonales</taxon>
        <taxon>Trichosporonaceae</taxon>
        <taxon>Vanrija</taxon>
    </lineage>
</organism>
<comment type="caution">
    <text evidence="2">The sequence shown here is derived from an EMBL/GenBank/DDBJ whole genome shotgun (WGS) entry which is preliminary data.</text>
</comment>
<feature type="compositionally biased region" description="Low complexity" evidence="1">
    <location>
        <begin position="27"/>
        <end position="59"/>
    </location>
</feature>
<reference evidence="2 3" key="1">
    <citation type="journal article" date="2019" name="PLoS Genet.">
        <title>Convergent evolution of linked mating-type loci in basidiomycete fungi.</title>
        <authorList>
            <person name="Sun S."/>
            <person name="Coelho M.A."/>
            <person name="Heitman J."/>
            <person name="Nowrousian M."/>
        </authorList>
    </citation>
    <scope>NUCLEOTIDE SEQUENCE [LARGE SCALE GENOMIC DNA]</scope>
    <source>
        <strain evidence="2 3">CBS 4282</strain>
    </source>
</reference>
<evidence type="ECO:0000313" key="2">
    <source>
        <dbReference type="EMBL" id="TXT15520.1"/>
    </source>
</evidence>
<sequence length="77" mass="8214">MPQSPSSPAKRPASSAMPVAGLPSRGRTASTPPTQRTTTRRTPLCRSSLRAATTRTTTRVDGGSDKKRTEKEMNDAT</sequence>
<name>A0A7D8Z3X8_VANHU</name>
<feature type="region of interest" description="Disordered" evidence="1">
    <location>
        <begin position="1"/>
        <end position="77"/>
    </location>
</feature>
<dbReference type="Proteomes" id="UP000473826">
    <property type="component" value="Unassembled WGS sequence"/>
</dbReference>
<proteinExistence type="predicted"/>
<dbReference type="EMBL" id="QKWK01000001">
    <property type="protein sequence ID" value="TXT15520.1"/>
    <property type="molecule type" value="Genomic_DNA"/>
</dbReference>
<protein>
    <submittedName>
        <fullName evidence="2">Uncharacterized protein</fullName>
    </submittedName>
</protein>
<accession>A0A7D8Z3X8</accession>
<evidence type="ECO:0000313" key="3">
    <source>
        <dbReference type="Proteomes" id="UP000473826"/>
    </source>
</evidence>
<feature type="compositionally biased region" description="Low complexity" evidence="1">
    <location>
        <begin position="1"/>
        <end position="18"/>
    </location>
</feature>
<gene>
    <name evidence="2" type="ORF">VHUM_00023</name>
</gene>
<dbReference type="AlphaFoldDB" id="A0A7D8Z3X8"/>